<dbReference type="Proteomes" id="UP000308600">
    <property type="component" value="Unassembled WGS sequence"/>
</dbReference>
<keyword evidence="2" id="KW-1185">Reference proteome</keyword>
<gene>
    <name evidence="1" type="ORF">BDN72DRAFT_834416</name>
</gene>
<evidence type="ECO:0000313" key="2">
    <source>
        <dbReference type="Proteomes" id="UP000308600"/>
    </source>
</evidence>
<reference evidence="1 2" key="1">
    <citation type="journal article" date="2019" name="Nat. Ecol. Evol.">
        <title>Megaphylogeny resolves global patterns of mushroom evolution.</title>
        <authorList>
            <person name="Varga T."/>
            <person name="Krizsan K."/>
            <person name="Foldi C."/>
            <person name="Dima B."/>
            <person name="Sanchez-Garcia M."/>
            <person name="Sanchez-Ramirez S."/>
            <person name="Szollosi G.J."/>
            <person name="Szarkandi J.G."/>
            <person name="Papp V."/>
            <person name="Albert L."/>
            <person name="Andreopoulos W."/>
            <person name="Angelini C."/>
            <person name="Antonin V."/>
            <person name="Barry K.W."/>
            <person name="Bougher N.L."/>
            <person name="Buchanan P."/>
            <person name="Buyck B."/>
            <person name="Bense V."/>
            <person name="Catcheside P."/>
            <person name="Chovatia M."/>
            <person name="Cooper J."/>
            <person name="Damon W."/>
            <person name="Desjardin D."/>
            <person name="Finy P."/>
            <person name="Geml J."/>
            <person name="Haridas S."/>
            <person name="Hughes K."/>
            <person name="Justo A."/>
            <person name="Karasinski D."/>
            <person name="Kautmanova I."/>
            <person name="Kiss B."/>
            <person name="Kocsube S."/>
            <person name="Kotiranta H."/>
            <person name="LaButti K.M."/>
            <person name="Lechner B.E."/>
            <person name="Liimatainen K."/>
            <person name="Lipzen A."/>
            <person name="Lukacs Z."/>
            <person name="Mihaltcheva S."/>
            <person name="Morgado L.N."/>
            <person name="Niskanen T."/>
            <person name="Noordeloos M.E."/>
            <person name="Ohm R.A."/>
            <person name="Ortiz-Santana B."/>
            <person name="Ovrebo C."/>
            <person name="Racz N."/>
            <person name="Riley R."/>
            <person name="Savchenko A."/>
            <person name="Shiryaev A."/>
            <person name="Soop K."/>
            <person name="Spirin V."/>
            <person name="Szebenyi C."/>
            <person name="Tomsovsky M."/>
            <person name="Tulloss R.E."/>
            <person name="Uehling J."/>
            <person name="Grigoriev I.V."/>
            <person name="Vagvolgyi C."/>
            <person name="Papp T."/>
            <person name="Martin F.M."/>
            <person name="Miettinen O."/>
            <person name="Hibbett D.S."/>
            <person name="Nagy L.G."/>
        </authorList>
    </citation>
    <scope>NUCLEOTIDE SEQUENCE [LARGE SCALE GENOMIC DNA]</scope>
    <source>
        <strain evidence="1 2">NL-1719</strain>
    </source>
</reference>
<sequence length="256" mass="27515">MPVVDGCFLVNALPSLFAVIFTALLVPSCPSMTSTSPSLLLRPLSIAEDSDGTQSPLPTYTSFVGPSISHSPTPSSPSPSHQTRSPPTYYTTSIHPRDRDRLLASPRLDTLSSASSQFDGDHARDQNPLYGQDSPNGDTASHRRHELTADDHDTAPNADDKSSTRSKSNLDIEENISRGAKKFLIGTALAAGAPVILVGFIFYGLGMAFKGVGEVLTVGQAGKVSKRFMREVDDVVDKRSGNGRRRSTDRRRRSGS</sequence>
<accession>A0ACD3B7J8</accession>
<dbReference type="EMBL" id="ML208273">
    <property type="protein sequence ID" value="TFK73790.1"/>
    <property type="molecule type" value="Genomic_DNA"/>
</dbReference>
<evidence type="ECO:0000313" key="1">
    <source>
        <dbReference type="EMBL" id="TFK73790.1"/>
    </source>
</evidence>
<protein>
    <submittedName>
        <fullName evidence="1">Uncharacterized protein</fullName>
    </submittedName>
</protein>
<proteinExistence type="predicted"/>
<name>A0ACD3B7J8_9AGAR</name>
<organism evidence="1 2">
    <name type="scientific">Pluteus cervinus</name>
    <dbReference type="NCBI Taxonomy" id="181527"/>
    <lineage>
        <taxon>Eukaryota</taxon>
        <taxon>Fungi</taxon>
        <taxon>Dikarya</taxon>
        <taxon>Basidiomycota</taxon>
        <taxon>Agaricomycotina</taxon>
        <taxon>Agaricomycetes</taxon>
        <taxon>Agaricomycetidae</taxon>
        <taxon>Agaricales</taxon>
        <taxon>Pluteineae</taxon>
        <taxon>Pluteaceae</taxon>
        <taxon>Pluteus</taxon>
    </lineage>
</organism>